<proteinExistence type="predicted"/>
<name>A0A447GFY9_9MYCO</name>
<dbReference type="Proteomes" id="UP000269998">
    <property type="component" value="Chromosome"/>
</dbReference>
<reference evidence="2" key="1">
    <citation type="submission" date="2018-02" db="EMBL/GenBank/DDBJ databases">
        <authorList>
            <person name="Seth-Smith MB H."/>
            <person name="Seth-Smith H."/>
        </authorList>
    </citation>
    <scope>NUCLEOTIDE SEQUENCE [LARGE SCALE GENOMIC DNA]</scope>
</reference>
<evidence type="ECO:0000313" key="2">
    <source>
        <dbReference type="Proteomes" id="UP000269998"/>
    </source>
</evidence>
<dbReference type="KEGG" id="mbai:MB901379_02940"/>
<gene>
    <name evidence="1" type="ORF">MB901379_02940</name>
</gene>
<dbReference type="EMBL" id="LR130759">
    <property type="protein sequence ID" value="VDM89364.1"/>
    <property type="molecule type" value="Genomic_DNA"/>
</dbReference>
<evidence type="ECO:0000313" key="1">
    <source>
        <dbReference type="EMBL" id="VDM89364.1"/>
    </source>
</evidence>
<keyword evidence="2" id="KW-1185">Reference proteome</keyword>
<sequence>MDMSGYVWWWTRKDALSHENYRNLPIFLTPPFGQTPISFRNLFET</sequence>
<accession>A0A447GFY9</accession>
<dbReference type="AlphaFoldDB" id="A0A447GFY9"/>
<protein>
    <submittedName>
        <fullName evidence="1">Uncharacterized protein</fullName>
    </submittedName>
</protein>
<organism evidence="1 2">
    <name type="scientific">Mycobacterium basiliense</name>
    <dbReference type="NCBI Taxonomy" id="2094119"/>
    <lineage>
        <taxon>Bacteria</taxon>
        <taxon>Bacillati</taxon>
        <taxon>Actinomycetota</taxon>
        <taxon>Actinomycetes</taxon>
        <taxon>Mycobacteriales</taxon>
        <taxon>Mycobacteriaceae</taxon>
        <taxon>Mycobacterium</taxon>
    </lineage>
</organism>